<dbReference type="PROSITE" id="PS51097">
    <property type="entry name" value="PTS_EIIA_TYPE_5"/>
    <property type="match status" value="1"/>
</dbReference>
<feature type="modified residue" description="Phosphohistidine; by HPr" evidence="1">
    <location>
        <position position="42"/>
    </location>
</feature>
<dbReference type="GO" id="GO:0005737">
    <property type="term" value="C:cytoplasm"/>
    <property type="evidence" value="ECO:0007669"/>
    <property type="project" value="InterPro"/>
</dbReference>
<dbReference type="GO" id="GO:0009401">
    <property type="term" value="P:phosphoenolpyruvate-dependent sugar phosphotransferase system"/>
    <property type="evidence" value="ECO:0007669"/>
    <property type="project" value="InterPro"/>
</dbReference>
<dbReference type="Gene3D" id="2.40.33.40">
    <property type="entry name" value="Phosphotransferase system, glucitol/sorbitol-specific IIA component"/>
    <property type="match status" value="1"/>
</dbReference>
<evidence type="ECO:0000313" key="2">
    <source>
        <dbReference type="EMBL" id="SHE61364.1"/>
    </source>
</evidence>
<organism evidence="2 3">
    <name type="scientific">Vibrio gazogenes DSM 21264 = NBRC 103151</name>
    <dbReference type="NCBI Taxonomy" id="1123492"/>
    <lineage>
        <taxon>Bacteria</taxon>
        <taxon>Pseudomonadati</taxon>
        <taxon>Pseudomonadota</taxon>
        <taxon>Gammaproteobacteria</taxon>
        <taxon>Vibrionales</taxon>
        <taxon>Vibrionaceae</taxon>
        <taxon>Vibrio</taxon>
    </lineage>
</organism>
<dbReference type="EMBL" id="FQUH01000002">
    <property type="protein sequence ID" value="SHE61364.1"/>
    <property type="molecule type" value="Genomic_DNA"/>
</dbReference>
<dbReference type="GO" id="GO:0008982">
    <property type="term" value="F:protein-N(PI)-phosphohistidine-sugar phosphotransferase activity"/>
    <property type="evidence" value="ECO:0007669"/>
    <property type="project" value="InterPro"/>
</dbReference>
<name>A0A1M4UXB3_VIBGA</name>
<dbReference type="GO" id="GO:0016301">
    <property type="term" value="F:kinase activity"/>
    <property type="evidence" value="ECO:0007669"/>
    <property type="project" value="TreeGrafter"/>
</dbReference>
<proteinExistence type="predicted"/>
<accession>A0A1M4UXB3</accession>
<protein>
    <submittedName>
        <fullName evidence="2">PTS system D-sorbitol-specific IIA component, Gut family</fullName>
    </submittedName>
</protein>
<dbReference type="Proteomes" id="UP000184159">
    <property type="component" value="Unassembled WGS sequence"/>
</dbReference>
<dbReference type="InterPro" id="IPR004716">
    <property type="entry name" value="PTS_IIA_glucitol/sorbitol-sp"/>
</dbReference>
<evidence type="ECO:0000313" key="3">
    <source>
        <dbReference type="Proteomes" id="UP000184159"/>
    </source>
</evidence>
<dbReference type="AlphaFoldDB" id="A0A1M4UXB3"/>
<reference evidence="3" key="1">
    <citation type="submission" date="2016-11" db="EMBL/GenBank/DDBJ databases">
        <authorList>
            <person name="Varghese N."/>
            <person name="Submissions S."/>
        </authorList>
    </citation>
    <scope>NUCLEOTIDE SEQUENCE [LARGE SCALE GENOMIC DNA]</scope>
    <source>
        <strain evidence="3">DSM 21264</strain>
    </source>
</reference>
<sequence>MSLYSVEIIQVGECALEALEDDMLILFNQSVPADAAEYCFVHTHDQLKGEIAVGGEVIIDGNTYPITAVGDGVNQNLGNLGHITLRFDASSEADFVGSLHLAGPQPRSLGVGSTIRFI</sequence>
<dbReference type="RefSeq" id="WP_072955360.1">
    <property type="nucleotide sequence ID" value="NZ_FQUH01000002.1"/>
</dbReference>
<evidence type="ECO:0000256" key="1">
    <source>
        <dbReference type="PROSITE-ProRule" id="PRU00420"/>
    </source>
</evidence>
<keyword evidence="3" id="KW-1185">Reference proteome</keyword>
<dbReference type="InterPro" id="IPR036665">
    <property type="entry name" value="PTS_IIA_glucitol/sorbitol_sf"/>
</dbReference>
<dbReference type="SUPFAM" id="SSF141530">
    <property type="entry name" value="PTSIIA/GutA-like"/>
    <property type="match status" value="1"/>
</dbReference>
<dbReference type="PANTHER" id="PTHR40398:SF1">
    <property type="entry name" value="PTS SYSTEM GLUCITOL_SORBITOL-SPECIFIC EIIA COMPONENT"/>
    <property type="match status" value="1"/>
</dbReference>
<dbReference type="PANTHER" id="PTHR40398">
    <property type="entry name" value="PTS SYSTEM GLUCITOL/SORBITOL-SPECIFIC EIIA COMPONENT"/>
    <property type="match status" value="1"/>
</dbReference>
<dbReference type="Pfam" id="PF03829">
    <property type="entry name" value="PTSIIA_gutA"/>
    <property type="match status" value="1"/>
</dbReference>
<gene>
    <name evidence="2" type="ORF">SAMN02745781_00588</name>
</gene>